<dbReference type="GO" id="GO:0006508">
    <property type="term" value="P:proteolysis"/>
    <property type="evidence" value="ECO:0007669"/>
    <property type="project" value="InterPro"/>
</dbReference>
<name>A0A8H7URP3_9FUNG</name>
<evidence type="ECO:0000259" key="2">
    <source>
        <dbReference type="PROSITE" id="PS50175"/>
    </source>
</evidence>
<dbReference type="Proteomes" id="UP000603453">
    <property type="component" value="Unassembled WGS sequence"/>
</dbReference>
<feature type="domain" description="Peptidase A2" evidence="2">
    <location>
        <begin position="1"/>
        <end position="83"/>
    </location>
</feature>
<keyword evidence="1" id="KW-0378">Hydrolase</keyword>
<dbReference type="Gene3D" id="2.40.70.10">
    <property type="entry name" value="Acid Proteases"/>
    <property type="match status" value="1"/>
</dbReference>
<proteinExistence type="predicted"/>
<dbReference type="GO" id="GO:0004190">
    <property type="term" value="F:aspartic-type endopeptidase activity"/>
    <property type="evidence" value="ECO:0007669"/>
    <property type="project" value="InterPro"/>
</dbReference>
<dbReference type="EMBL" id="JAEPRD010000378">
    <property type="protein sequence ID" value="KAG2191617.1"/>
    <property type="molecule type" value="Genomic_DNA"/>
</dbReference>
<evidence type="ECO:0000313" key="4">
    <source>
        <dbReference type="Proteomes" id="UP000603453"/>
    </source>
</evidence>
<comment type="caution">
    <text evidence="3">The sequence shown here is derived from an EMBL/GenBank/DDBJ whole genome shotgun (WGS) entry which is preliminary data.</text>
</comment>
<reference evidence="3" key="1">
    <citation type="submission" date="2020-12" db="EMBL/GenBank/DDBJ databases">
        <title>Metabolic potential, ecology and presence of endohyphal bacteria is reflected in genomic diversity of Mucoromycotina.</title>
        <authorList>
            <person name="Muszewska A."/>
            <person name="Okrasinska A."/>
            <person name="Steczkiewicz K."/>
            <person name="Drgas O."/>
            <person name="Orlowska M."/>
            <person name="Perlinska-Lenart U."/>
            <person name="Aleksandrzak-Piekarczyk T."/>
            <person name="Szatraj K."/>
            <person name="Zielenkiewicz U."/>
            <person name="Pilsyk S."/>
            <person name="Malc E."/>
            <person name="Mieczkowski P."/>
            <person name="Kruszewska J.S."/>
            <person name="Biernat P."/>
            <person name="Pawlowska J."/>
        </authorList>
    </citation>
    <scope>NUCLEOTIDE SEQUENCE</scope>
    <source>
        <strain evidence="3">WA0000017839</strain>
    </source>
</reference>
<organism evidence="3 4">
    <name type="scientific">Mucor saturninus</name>
    <dbReference type="NCBI Taxonomy" id="64648"/>
    <lineage>
        <taxon>Eukaryota</taxon>
        <taxon>Fungi</taxon>
        <taxon>Fungi incertae sedis</taxon>
        <taxon>Mucoromycota</taxon>
        <taxon>Mucoromycotina</taxon>
        <taxon>Mucoromycetes</taxon>
        <taxon>Mucorales</taxon>
        <taxon>Mucorineae</taxon>
        <taxon>Mucoraceae</taxon>
        <taxon>Mucor</taxon>
    </lineage>
</organism>
<sequence>MLDTGATVSIINSAYDFEDKSILENIIPAVGQLSMLQKDASCMRIGTTQPLEVNYRGRPTFHHKFEIVEMSTSTTPILIGRDLTTKLGIRIENIAHNFDEKEEVIYNDTVDDTISK</sequence>
<dbReference type="AlphaFoldDB" id="A0A8H7URP3"/>
<dbReference type="InterPro" id="IPR021109">
    <property type="entry name" value="Peptidase_aspartic_dom_sf"/>
</dbReference>
<evidence type="ECO:0000256" key="1">
    <source>
        <dbReference type="ARBA" id="ARBA00022801"/>
    </source>
</evidence>
<dbReference type="SUPFAM" id="SSF50630">
    <property type="entry name" value="Acid proteases"/>
    <property type="match status" value="1"/>
</dbReference>
<gene>
    <name evidence="3" type="ORF">INT47_011530</name>
</gene>
<evidence type="ECO:0000313" key="3">
    <source>
        <dbReference type="EMBL" id="KAG2191617.1"/>
    </source>
</evidence>
<protein>
    <recommendedName>
        <fullName evidence="2">Peptidase A2 domain-containing protein</fullName>
    </recommendedName>
</protein>
<keyword evidence="4" id="KW-1185">Reference proteome</keyword>
<dbReference type="InterPro" id="IPR001995">
    <property type="entry name" value="Peptidase_A2_cat"/>
</dbReference>
<accession>A0A8H7URP3</accession>
<dbReference type="PROSITE" id="PS50175">
    <property type="entry name" value="ASP_PROT_RETROV"/>
    <property type="match status" value="1"/>
</dbReference>
<dbReference type="OrthoDB" id="2268828at2759"/>